<dbReference type="AlphaFoldDB" id="B8MMX2"/>
<dbReference type="OrthoDB" id="5283654at2759"/>
<keyword evidence="1" id="KW-0521">NADP</keyword>
<keyword evidence="2" id="KW-0560">Oxidoreductase</keyword>
<dbReference type="OMA" id="ISCTGFA"/>
<evidence type="ECO:0000256" key="2">
    <source>
        <dbReference type="ARBA" id="ARBA00023002"/>
    </source>
</evidence>
<dbReference type="VEuPathDB" id="FungiDB:TSTA_101610"/>
<dbReference type="InterPro" id="IPR036291">
    <property type="entry name" value="NAD(P)-bd_dom_sf"/>
</dbReference>
<dbReference type="PhylomeDB" id="B8MMX2"/>
<dbReference type="GeneID" id="8101849"/>
<accession>B8MMX2</accession>
<sequence length="300" mass="33016">MSTNTKILVIGAGELGSQVLLALARHPQRNGATIAVLIRPASITSTHPEKVEQLDVLRNLNVQLIPGDIVKDPEEHLSHIFRGYDTIIGCTGLTAGSGTQLTLARAVPWQFGADYDIIGRGSAQDLFDEQLDVRDLLRAQSQTKWAIISTGMFTSFLFEPSFGVVNFKDDTVLALGSLDTKVTVTSPENIGKITAESVLGSRFDEVFSNKPIFIAGDTLTYAQLAQLLERITGRKFTTHVRTVEAARADLARDPNNILFKYQIIFGEGRGVAWELSETWNRKVGIHAQTAEEWSRLHLTV</sequence>
<proteinExistence type="predicted"/>
<gene>
    <name evidence="4" type="ORF">TSTA_101610</name>
</gene>
<dbReference type="SUPFAM" id="SSF51735">
    <property type="entry name" value="NAD(P)-binding Rossmann-fold domains"/>
    <property type="match status" value="1"/>
</dbReference>
<evidence type="ECO:0000313" key="4">
    <source>
        <dbReference type="EMBL" id="EED13921.1"/>
    </source>
</evidence>
<dbReference type="eggNOG" id="ENOG502QPPB">
    <property type="taxonomic scope" value="Eukaryota"/>
</dbReference>
<dbReference type="STRING" id="441959.B8MMX2"/>
<evidence type="ECO:0000259" key="3">
    <source>
        <dbReference type="Pfam" id="PF05368"/>
    </source>
</evidence>
<organism evidence="4 5">
    <name type="scientific">Talaromyces stipitatus (strain ATCC 10500 / CBS 375.48 / QM 6759 / NRRL 1006)</name>
    <name type="common">Penicillium stipitatum</name>
    <dbReference type="NCBI Taxonomy" id="441959"/>
    <lineage>
        <taxon>Eukaryota</taxon>
        <taxon>Fungi</taxon>
        <taxon>Dikarya</taxon>
        <taxon>Ascomycota</taxon>
        <taxon>Pezizomycotina</taxon>
        <taxon>Eurotiomycetes</taxon>
        <taxon>Eurotiomycetidae</taxon>
        <taxon>Eurotiales</taxon>
        <taxon>Trichocomaceae</taxon>
        <taxon>Talaromyces</taxon>
        <taxon>Talaromyces sect. Talaromyces</taxon>
    </lineage>
</organism>
<dbReference type="InterPro" id="IPR051609">
    <property type="entry name" value="NmrA/Isoflavone_reductase-like"/>
</dbReference>
<dbReference type="Gene3D" id="3.90.25.10">
    <property type="entry name" value="UDP-galactose 4-epimerase, domain 1"/>
    <property type="match status" value="1"/>
</dbReference>
<dbReference type="GO" id="GO:0016491">
    <property type="term" value="F:oxidoreductase activity"/>
    <property type="evidence" value="ECO:0007669"/>
    <property type="project" value="UniProtKB-KW"/>
</dbReference>
<reference evidence="5" key="1">
    <citation type="journal article" date="2015" name="Genome Announc.">
        <title>Genome sequence of the AIDS-associated pathogen Penicillium marneffei (ATCC18224) and its near taxonomic relative Talaromyces stipitatus (ATCC10500).</title>
        <authorList>
            <person name="Nierman W.C."/>
            <person name="Fedorova-Abrams N.D."/>
            <person name="Andrianopoulos A."/>
        </authorList>
    </citation>
    <scope>NUCLEOTIDE SEQUENCE [LARGE SCALE GENOMIC DNA]</scope>
    <source>
        <strain evidence="5">ATCC 10500 / CBS 375.48 / QM 6759 / NRRL 1006</strain>
    </source>
</reference>
<dbReference type="Proteomes" id="UP000001745">
    <property type="component" value="Unassembled WGS sequence"/>
</dbReference>
<dbReference type="InterPro" id="IPR045312">
    <property type="entry name" value="PCBER-like"/>
</dbReference>
<dbReference type="Gene3D" id="3.40.50.720">
    <property type="entry name" value="NAD(P)-binding Rossmann-like Domain"/>
    <property type="match status" value="1"/>
</dbReference>
<dbReference type="Pfam" id="PF05368">
    <property type="entry name" value="NmrA"/>
    <property type="match status" value="1"/>
</dbReference>
<evidence type="ECO:0000256" key="1">
    <source>
        <dbReference type="ARBA" id="ARBA00022857"/>
    </source>
</evidence>
<dbReference type="InParanoid" id="B8MMX2"/>
<feature type="domain" description="NmrA-like" evidence="3">
    <location>
        <begin position="4"/>
        <end position="242"/>
    </location>
</feature>
<dbReference type="RefSeq" id="XP_002486159.1">
    <property type="nucleotide sequence ID" value="XM_002486114.1"/>
</dbReference>
<dbReference type="InterPro" id="IPR008030">
    <property type="entry name" value="NmrA-like"/>
</dbReference>
<dbReference type="PANTHER" id="PTHR47706:SF6">
    <property type="entry name" value="NMRA-LIKE FAMILY PROTEIN (AFU_ORTHOLOGUE AFUA_6G00280)"/>
    <property type="match status" value="1"/>
</dbReference>
<keyword evidence="5" id="KW-1185">Reference proteome</keyword>
<name>B8MMX2_TALSN</name>
<evidence type="ECO:0000313" key="5">
    <source>
        <dbReference type="Proteomes" id="UP000001745"/>
    </source>
</evidence>
<dbReference type="PANTHER" id="PTHR47706">
    <property type="entry name" value="NMRA-LIKE FAMILY PROTEIN"/>
    <property type="match status" value="1"/>
</dbReference>
<dbReference type="CDD" id="cd05259">
    <property type="entry name" value="PCBER_SDR_a"/>
    <property type="match status" value="1"/>
</dbReference>
<dbReference type="HOGENOM" id="CLU_059949_0_0_1"/>
<dbReference type="EMBL" id="EQ962658">
    <property type="protein sequence ID" value="EED13921.1"/>
    <property type="molecule type" value="Genomic_DNA"/>
</dbReference>
<protein>
    <submittedName>
        <fullName evidence="4">NmrA-like family protein</fullName>
    </submittedName>
</protein>